<dbReference type="AlphaFoldDB" id="A0A7Y6TY56"/>
<dbReference type="CDD" id="cd09873">
    <property type="entry name" value="PIN_Pae0151-like"/>
    <property type="match status" value="1"/>
</dbReference>
<dbReference type="InterPro" id="IPR029060">
    <property type="entry name" value="PIN-like_dom_sf"/>
</dbReference>
<keyword evidence="1 6" id="KW-1277">Toxin-antitoxin system</keyword>
<evidence type="ECO:0000313" key="9">
    <source>
        <dbReference type="Proteomes" id="UP000529637"/>
    </source>
</evidence>
<dbReference type="SUPFAM" id="SSF88723">
    <property type="entry name" value="PIN domain-like"/>
    <property type="match status" value="1"/>
</dbReference>
<accession>A0A7Y6TY56</accession>
<dbReference type="RefSeq" id="WP_176070682.1">
    <property type="nucleotide sequence ID" value="NZ_JABWMJ010000009.1"/>
</dbReference>
<dbReference type="EMBL" id="JABWMJ010000009">
    <property type="protein sequence ID" value="NUZ07849.1"/>
    <property type="molecule type" value="Genomic_DNA"/>
</dbReference>
<proteinExistence type="inferred from homology"/>
<gene>
    <name evidence="6" type="primary">vapC</name>
    <name evidence="8" type="ORF">HQN59_18960</name>
</gene>
<keyword evidence="5 6" id="KW-0460">Magnesium</keyword>
<dbReference type="GO" id="GO:0000287">
    <property type="term" value="F:magnesium ion binding"/>
    <property type="evidence" value="ECO:0007669"/>
    <property type="project" value="UniProtKB-UniRule"/>
</dbReference>
<dbReference type="GO" id="GO:0016787">
    <property type="term" value="F:hydrolase activity"/>
    <property type="evidence" value="ECO:0007669"/>
    <property type="project" value="UniProtKB-KW"/>
</dbReference>
<dbReference type="InterPro" id="IPR051619">
    <property type="entry name" value="TypeII_TA_RNase_PINc/VapC"/>
</dbReference>
<comment type="function">
    <text evidence="6">Toxic component of a toxin-antitoxin (TA) system. An RNase.</text>
</comment>
<evidence type="ECO:0000256" key="4">
    <source>
        <dbReference type="ARBA" id="ARBA00022801"/>
    </source>
</evidence>
<keyword evidence="9" id="KW-1185">Reference proteome</keyword>
<evidence type="ECO:0000259" key="7">
    <source>
        <dbReference type="Pfam" id="PF01850"/>
    </source>
</evidence>
<dbReference type="GO" id="GO:0004540">
    <property type="term" value="F:RNA nuclease activity"/>
    <property type="evidence" value="ECO:0007669"/>
    <property type="project" value="InterPro"/>
</dbReference>
<dbReference type="GO" id="GO:0090729">
    <property type="term" value="F:toxin activity"/>
    <property type="evidence" value="ECO:0007669"/>
    <property type="project" value="UniProtKB-KW"/>
</dbReference>
<dbReference type="PANTHER" id="PTHR35901">
    <property type="entry name" value="RIBONUCLEASE VAPC3"/>
    <property type="match status" value="1"/>
</dbReference>
<feature type="binding site" evidence="6">
    <location>
        <position position="98"/>
    </location>
    <ligand>
        <name>Mg(2+)</name>
        <dbReference type="ChEBI" id="CHEBI:18420"/>
    </ligand>
</feature>
<keyword evidence="4 6" id="KW-0378">Hydrolase</keyword>
<dbReference type="EC" id="3.1.-.-" evidence="6"/>
<evidence type="ECO:0000256" key="6">
    <source>
        <dbReference type="HAMAP-Rule" id="MF_00265"/>
    </source>
</evidence>
<evidence type="ECO:0000256" key="2">
    <source>
        <dbReference type="ARBA" id="ARBA00022722"/>
    </source>
</evidence>
<comment type="caution">
    <text evidence="8">The sequence shown here is derived from an EMBL/GenBank/DDBJ whole genome shotgun (WGS) entry which is preliminary data.</text>
</comment>
<feature type="domain" description="PIN" evidence="7">
    <location>
        <begin position="3"/>
        <end position="124"/>
    </location>
</feature>
<evidence type="ECO:0000256" key="5">
    <source>
        <dbReference type="ARBA" id="ARBA00022842"/>
    </source>
</evidence>
<reference evidence="8 9" key="1">
    <citation type="submission" date="2020-06" db="EMBL/GenBank/DDBJ databases">
        <title>Schlegella sp. ID0723 isolated from air conditioner.</title>
        <authorList>
            <person name="Kim D.Y."/>
            <person name="Kim D.-U."/>
        </authorList>
    </citation>
    <scope>NUCLEOTIDE SEQUENCE [LARGE SCALE GENOMIC DNA]</scope>
    <source>
        <strain evidence="8 9">ID0723</strain>
    </source>
</reference>
<comment type="similarity">
    <text evidence="6">Belongs to the PINc/VapC protein family.</text>
</comment>
<evidence type="ECO:0000256" key="3">
    <source>
        <dbReference type="ARBA" id="ARBA00022723"/>
    </source>
</evidence>
<dbReference type="InterPro" id="IPR044153">
    <property type="entry name" value="PIN_Pae0151-like"/>
</dbReference>
<dbReference type="PANTHER" id="PTHR35901:SF1">
    <property type="entry name" value="EXONUCLEASE VAPC9"/>
    <property type="match status" value="1"/>
</dbReference>
<keyword evidence="2 6" id="KW-0540">Nuclease</keyword>
<evidence type="ECO:0000256" key="1">
    <source>
        <dbReference type="ARBA" id="ARBA00022649"/>
    </source>
</evidence>
<feature type="binding site" evidence="6">
    <location>
        <position position="6"/>
    </location>
    <ligand>
        <name>Mg(2+)</name>
        <dbReference type="ChEBI" id="CHEBI:18420"/>
    </ligand>
</feature>
<dbReference type="InterPro" id="IPR022907">
    <property type="entry name" value="VapC_family"/>
</dbReference>
<dbReference type="Gene3D" id="3.40.50.1010">
    <property type="entry name" value="5'-nuclease"/>
    <property type="match status" value="1"/>
</dbReference>
<comment type="cofactor">
    <cofactor evidence="6">
        <name>Mg(2+)</name>
        <dbReference type="ChEBI" id="CHEBI:18420"/>
    </cofactor>
</comment>
<organism evidence="8 9">
    <name type="scientific">Piscinibacter koreensis</name>
    <dbReference type="NCBI Taxonomy" id="2742824"/>
    <lineage>
        <taxon>Bacteria</taxon>
        <taxon>Pseudomonadati</taxon>
        <taxon>Pseudomonadota</taxon>
        <taxon>Betaproteobacteria</taxon>
        <taxon>Burkholderiales</taxon>
        <taxon>Sphaerotilaceae</taxon>
        <taxon>Piscinibacter</taxon>
    </lineage>
</organism>
<protein>
    <recommendedName>
        <fullName evidence="6">Ribonuclease VapC</fullName>
        <shortName evidence="6">RNase VapC</shortName>
        <ecNumber evidence="6">3.1.-.-</ecNumber>
    </recommendedName>
    <alternativeName>
        <fullName evidence="6">Toxin VapC</fullName>
    </alternativeName>
</protein>
<dbReference type="Proteomes" id="UP000529637">
    <property type="component" value="Unassembled WGS sequence"/>
</dbReference>
<name>A0A7Y6TY56_9BURK</name>
<sequence>MTVVVDSSYALACVLPDEPTPTSISDVFGDALLVPFIWPLEVANAIRSAVRSRRFDRDDAAAFIAEVASLDARVAAPWHDDAARYLELALVHDLSAYDAIYIDLCLGERVPLATRDAKLARAAERVGIRTLT</sequence>
<dbReference type="InterPro" id="IPR002716">
    <property type="entry name" value="PIN_dom"/>
</dbReference>
<dbReference type="HAMAP" id="MF_00265">
    <property type="entry name" value="VapC_Nob1"/>
    <property type="match status" value="1"/>
</dbReference>
<evidence type="ECO:0000313" key="8">
    <source>
        <dbReference type="EMBL" id="NUZ07849.1"/>
    </source>
</evidence>
<keyword evidence="3 6" id="KW-0479">Metal-binding</keyword>
<keyword evidence="6" id="KW-0800">Toxin</keyword>
<dbReference type="Pfam" id="PF01850">
    <property type="entry name" value="PIN"/>
    <property type="match status" value="1"/>
</dbReference>